<name>A0AAE0C564_9CHLO</name>
<reference evidence="1" key="2">
    <citation type="submission" date="2023-06" db="EMBL/GenBank/DDBJ databases">
        <title>Long-read-based genome assembly of the green algal bacterivore Cymbomonas tetramitiformis.</title>
        <authorList>
            <person name="Gyaltshen Y."/>
            <person name="Rozenberg A."/>
            <person name="Paasch A."/>
            <person name="Burns J.A."/>
            <person name="Warring S."/>
            <person name="Larson R."/>
            <person name="Maurer-Alcala X."/>
            <person name="Dacks J."/>
            <person name="Kim E."/>
        </authorList>
    </citation>
    <scope>NUCLEOTIDE SEQUENCE</scope>
    <source>
        <strain evidence="1">PLY_AMNH</strain>
    </source>
</reference>
<dbReference type="EMBL" id="LGRX02027933">
    <property type="protein sequence ID" value="KAK3248621.1"/>
    <property type="molecule type" value="Genomic_DNA"/>
</dbReference>
<reference evidence="1 3" key="1">
    <citation type="journal article" date="2015" name="Genome Biol. Evol.">
        <title>Comparative Genomics of a Bacterivorous Green Alga Reveals Evolutionary Causalities and Consequences of Phago-Mixotrophic Mode of Nutrition.</title>
        <authorList>
            <person name="Burns J.A."/>
            <person name="Paasch A."/>
            <person name="Narechania A."/>
            <person name="Kim E."/>
        </authorList>
    </citation>
    <scope>NUCLEOTIDE SEQUENCE [LARGE SCALE GENOMIC DNA]</scope>
    <source>
        <strain evidence="1">PLY_AMNH</strain>
    </source>
</reference>
<evidence type="ECO:0000313" key="2">
    <source>
        <dbReference type="EMBL" id="KAK3268949.1"/>
    </source>
</evidence>
<sequence>MVLVTQLAAPACQITANYTFPCSKFPIPNRPCECAKQCNRLTTDTTGGRQNVQSRLPPRRSHFALLLRPGTARE</sequence>
<comment type="caution">
    <text evidence="1">The sequence shown here is derived from an EMBL/GenBank/DDBJ whole genome shotgun (WGS) entry which is preliminary data.</text>
</comment>
<dbReference type="Proteomes" id="UP001190700">
    <property type="component" value="Unassembled WGS sequence"/>
</dbReference>
<proteinExistence type="predicted"/>
<dbReference type="AlphaFoldDB" id="A0AAE0C564"/>
<evidence type="ECO:0000313" key="3">
    <source>
        <dbReference type="Proteomes" id="UP001190700"/>
    </source>
</evidence>
<organism evidence="1 3">
    <name type="scientific">Cymbomonas tetramitiformis</name>
    <dbReference type="NCBI Taxonomy" id="36881"/>
    <lineage>
        <taxon>Eukaryota</taxon>
        <taxon>Viridiplantae</taxon>
        <taxon>Chlorophyta</taxon>
        <taxon>Pyramimonadophyceae</taxon>
        <taxon>Pyramimonadales</taxon>
        <taxon>Pyramimonadaceae</taxon>
        <taxon>Cymbomonas</taxon>
    </lineage>
</organism>
<accession>A0AAE0C564</accession>
<gene>
    <name evidence="2" type="ORF">CYMTET_22577</name>
    <name evidence="1" type="ORF">CYMTET_41921</name>
</gene>
<keyword evidence="3" id="KW-1185">Reference proteome</keyword>
<dbReference type="EMBL" id="LGRX02011454">
    <property type="protein sequence ID" value="KAK3268949.1"/>
    <property type="molecule type" value="Genomic_DNA"/>
</dbReference>
<evidence type="ECO:0000313" key="1">
    <source>
        <dbReference type="EMBL" id="KAK3248621.1"/>
    </source>
</evidence>
<protein>
    <submittedName>
        <fullName evidence="1">Uncharacterized protein</fullName>
    </submittedName>
</protein>